<reference evidence="2 3" key="1">
    <citation type="journal article" date="2021" name="Sci. Rep.">
        <title>The genome of the diatom Chaetoceros tenuissimus carries an ancient integrated fragment of an extant virus.</title>
        <authorList>
            <person name="Hongo Y."/>
            <person name="Kimura K."/>
            <person name="Takaki Y."/>
            <person name="Yoshida Y."/>
            <person name="Baba S."/>
            <person name="Kobayashi G."/>
            <person name="Nagasaki K."/>
            <person name="Hano T."/>
            <person name="Tomaru Y."/>
        </authorList>
    </citation>
    <scope>NUCLEOTIDE SEQUENCE [LARGE SCALE GENOMIC DNA]</scope>
    <source>
        <strain evidence="2 3">NIES-3715</strain>
    </source>
</reference>
<protein>
    <recommendedName>
        <fullName evidence="1">DUF4461 domain-containing protein</fullName>
    </recommendedName>
</protein>
<dbReference type="AlphaFoldDB" id="A0AAD3DAN7"/>
<organism evidence="2 3">
    <name type="scientific">Chaetoceros tenuissimus</name>
    <dbReference type="NCBI Taxonomy" id="426638"/>
    <lineage>
        <taxon>Eukaryota</taxon>
        <taxon>Sar</taxon>
        <taxon>Stramenopiles</taxon>
        <taxon>Ochrophyta</taxon>
        <taxon>Bacillariophyta</taxon>
        <taxon>Coscinodiscophyceae</taxon>
        <taxon>Chaetocerotophycidae</taxon>
        <taxon>Chaetocerotales</taxon>
        <taxon>Chaetocerotaceae</taxon>
        <taxon>Chaetoceros</taxon>
    </lineage>
</organism>
<name>A0AAD3DAN7_9STRA</name>
<accession>A0AAD3DAN7</accession>
<keyword evidence="3" id="KW-1185">Reference proteome</keyword>
<gene>
    <name evidence="2" type="ORF">CTEN210_17417</name>
</gene>
<dbReference type="EMBL" id="BLLK01000069">
    <property type="protein sequence ID" value="GFH60941.1"/>
    <property type="molecule type" value="Genomic_DNA"/>
</dbReference>
<evidence type="ECO:0000313" key="3">
    <source>
        <dbReference type="Proteomes" id="UP001054902"/>
    </source>
</evidence>
<sequence>MSRGSIDLVQLASKRSDYVAHLRRAFLLRVHPDRFRSHNENIKKIQAEAIQNVTDRLSSADFGVYKSPDPSGHHDALLYNWKKQSFHLEQKDGSIKQYTVNLNGNAEDVLRDISSALKSTGMSVPQPPSMPKLDQEFNEKDFHSSKSIEQYRMNSILRSANAHASNQVNINEIFNVNTRQGRDLLRFLKKLDNDEIEQRKAHRIDASTSALIARQLFKFQSIDGTGLGWSSASLTKYLKSLVRLYDEHQSKFKVESFYPFQLVLSNDEFRDKVDLFGGSIMLNPGFSDEQNLKTLFAIDQESIDQLEKNRDFLTQNQMVVQDILNIKVKKGYSCSSKEYHEFLSQFAHHLSSLKYKEEESTSQALALQRIQVVIETAYACRRPIVTNTGEIRISTCMKFDNLLTSIRAKKLEAINKVADEQTKLRKAKELKDIVQYQLMSRIRKGRTGVTTDQFIEALTAFLELPEEKIYPIRDLVQGHNIQIMGAGRSCQIGDDGSLLIPHDWR</sequence>
<dbReference type="InterPro" id="IPR027989">
    <property type="entry name" value="DUF4461"/>
</dbReference>
<evidence type="ECO:0000313" key="2">
    <source>
        <dbReference type="EMBL" id="GFH60941.1"/>
    </source>
</evidence>
<evidence type="ECO:0000259" key="1">
    <source>
        <dbReference type="Pfam" id="PF14688"/>
    </source>
</evidence>
<feature type="domain" description="DUF4461" evidence="1">
    <location>
        <begin position="228"/>
        <end position="504"/>
    </location>
</feature>
<proteinExistence type="predicted"/>
<dbReference type="Proteomes" id="UP001054902">
    <property type="component" value="Unassembled WGS sequence"/>
</dbReference>
<comment type="caution">
    <text evidence="2">The sequence shown here is derived from an EMBL/GenBank/DDBJ whole genome shotgun (WGS) entry which is preliminary data.</text>
</comment>
<dbReference type="Pfam" id="PF14688">
    <property type="entry name" value="DUF4461"/>
    <property type="match status" value="1"/>
</dbReference>